<gene>
    <name evidence="1" type="ORF">LCGC14_2218870</name>
</gene>
<accession>A0A0F9DBJ7</accession>
<reference evidence="1" key="1">
    <citation type="journal article" date="2015" name="Nature">
        <title>Complex archaea that bridge the gap between prokaryotes and eukaryotes.</title>
        <authorList>
            <person name="Spang A."/>
            <person name="Saw J.H."/>
            <person name="Jorgensen S.L."/>
            <person name="Zaremba-Niedzwiedzka K."/>
            <person name="Martijn J."/>
            <person name="Lind A.E."/>
            <person name="van Eijk R."/>
            <person name="Schleper C."/>
            <person name="Guy L."/>
            <person name="Ettema T.J."/>
        </authorList>
    </citation>
    <scope>NUCLEOTIDE SEQUENCE</scope>
</reference>
<comment type="caution">
    <text evidence="1">The sequence shown here is derived from an EMBL/GenBank/DDBJ whole genome shotgun (WGS) entry which is preliminary data.</text>
</comment>
<name>A0A0F9DBJ7_9ZZZZ</name>
<dbReference type="AlphaFoldDB" id="A0A0F9DBJ7"/>
<proteinExistence type="predicted"/>
<protein>
    <submittedName>
        <fullName evidence="1">Uncharacterized protein</fullName>
    </submittedName>
</protein>
<organism evidence="1">
    <name type="scientific">marine sediment metagenome</name>
    <dbReference type="NCBI Taxonomy" id="412755"/>
    <lineage>
        <taxon>unclassified sequences</taxon>
        <taxon>metagenomes</taxon>
        <taxon>ecological metagenomes</taxon>
    </lineage>
</organism>
<sequence>MEQTKSPDGFKPFYIKIDTKTEAEFLWHLLNNDLKVCFSEYLKQEKLNQRRQEYEELKTLFYQRLEKQIKKQILVKEVKE</sequence>
<dbReference type="EMBL" id="LAZR01029605">
    <property type="protein sequence ID" value="KKL59083.1"/>
    <property type="molecule type" value="Genomic_DNA"/>
</dbReference>
<evidence type="ECO:0000313" key="1">
    <source>
        <dbReference type="EMBL" id="KKL59083.1"/>
    </source>
</evidence>